<accession>A0AAE1NK91</accession>
<evidence type="ECO:0000256" key="1">
    <source>
        <dbReference type="SAM" id="MobiDB-lite"/>
    </source>
</evidence>
<feature type="region of interest" description="Disordered" evidence="1">
    <location>
        <begin position="101"/>
        <end position="181"/>
    </location>
</feature>
<feature type="compositionally biased region" description="Polar residues" evidence="1">
    <location>
        <begin position="131"/>
        <end position="169"/>
    </location>
</feature>
<keyword evidence="3" id="KW-1185">Reference proteome</keyword>
<dbReference type="AlphaFoldDB" id="A0AAE1NK91"/>
<organism evidence="2 3">
    <name type="scientific">Petrolisthes manimaculis</name>
    <dbReference type="NCBI Taxonomy" id="1843537"/>
    <lineage>
        <taxon>Eukaryota</taxon>
        <taxon>Metazoa</taxon>
        <taxon>Ecdysozoa</taxon>
        <taxon>Arthropoda</taxon>
        <taxon>Crustacea</taxon>
        <taxon>Multicrustacea</taxon>
        <taxon>Malacostraca</taxon>
        <taxon>Eumalacostraca</taxon>
        <taxon>Eucarida</taxon>
        <taxon>Decapoda</taxon>
        <taxon>Pleocyemata</taxon>
        <taxon>Anomura</taxon>
        <taxon>Galatheoidea</taxon>
        <taxon>Porcellanidae</taxon>
        <taxon>Petrolisthes</taxon>
    </lineage>
</organism>
<evidence type="ECO:0000313" key="3">
    <source>
        <dbReference type="Proteomes" id="UP001292094"/>
    </source>
</evidence>
<protein>
    <submittedName>
        <fullName evidence="2">Uncharacterized protein</fullName>
    </submittedName>
</protein>
<comment type="caution">
    <text evidence="2">The sequence shown here is derived from an EMBL/GenBank/DDBJ whole genome shotgun (WGS) entry which is preliminary data.</text>
</comment>
<dbReference type="Proteomes" id="UP001292094">
    <property type="component" value="Unassembled WGS sequence"/>
</dbReference>
<feature type="compositionally biased region" description="Polar residues" evidence="1">
    <location>
        <begin position="77"/>
        <end position="87"/>
    </location>
</feature>
<dbReference type="EMBL" id="JAWZYT010005386">
    <property type="protein sequence ID" value="KAK4290725.1"/>
    <property type="molecule type" value="Genomic_DNA"/>
</dbReference>
<name>A0AAE1NK91_9EUCA</name>
<evidence type="ECO:0000313" key="2">
    <source>
        <dbReference type="EMBL" id="KAK4290725.1"/>
    </source>
</evidence>
<gene>
    <name evidence="2" type="ORF">Pmani_036396</name>
</gene>
<proteinExistence type="predicted"/>
<sequence length="181" mass="19937">MLNSDLVNSSPGSRECKARCPTRHNTHCMLNLSGWRQAVKSERGGEVWAEFRRATHCLFTCFPTPPQPTAHPPVSTATLSNPKPSPTNKLYTIQPSLPTFLTSTNTLHHSHSPQPPNLPVNHLHRQPPPSTTNQPANPHTPDINSSHTLHPTLPASTSRFETSDPTNDMRQWGSKSCGGDF</sequence>
<feature type="region of interest" description="Disordered" evidence="1">
    <location>
        <begin position="68"/>
        <end position="87"/>
    </location>
</feature>
<reference evidence="2" key="1">
    <citation type="submission" date="2023-11" db="EMBL/GenBank/DDBJ databases">
        <title>Genome assemblies of two species of porcelain crab, Petrolisthes cinctipes and Petrolisthes manimaculis (Anomura: Porcellanidae).</title>
        <authorList>
            <person name="Angst P."/>
        </authorList>
    </citation>
    <scope>NUCLEOTIDE SEQUENCE</scope>
    <source>
        <strain evidence="2">PB745_02</strain>
        <tissue evidence="2">Gill</tissue>
    </source>
</reference>